<dbReference type="Pfam" id="PF25991">
    <property type="entry name" value="KhtT_N"/>
    <property type="match status" value="1"/>
</dbReference>
<feature type="domain" description="Potassium/proton antiporter subunit KhtT-like N-terminal" evidence="1">
    <location>
        <begin position="1"/>
        <end position="67"/>
    </location>
</feature>
<comment type="caution">
    <text evidence="2">The sequence shown here is derived from an EMBL/GenBank/DDBJ whole genome shotgun (WGS) entry which is preliminary data.</text>
</comment>
<dbReference type="RefSeq" id="WP_396678861.1">
    <property type="nucleotide sequence ID" value="NZ_JBIRPU010000006.1"/>
</dbReference>
<protein>
    <submittedName>
        <fullName evidence="2">Potassium transporter TrkA</fullName>
    </submittedName>
</protein>
<accession>A0ABW7SKL5</accession>
<organism evidence="2 3">
    <name type="scientific">Micromonospora rubida</name>
    <dbReference type="NCBI Taxonomy" id="2697657"/>
    <lineage>
        <taxon>Bacteria</taxon>
        <taxon>Bacillati</taxon>
        <taxon>Actinomycetota</taxon>
        <taxon>Actinomycetes</taxon>
        <taxon>Micromonosporales</taxon>
        <taxon>Micromonosporaceae</taxon>
        <taxon>Micromonospora</taxon>
    </lineage>
</organism>
<dbReference type="Proteomes" id="UP001611075">
    <property type="component" value="Unassembled WGS sequence"/>
</dbReference>
<evidence type="ECO:0000259" key="1">
    <source>
        <dbReference type="Pfam" id="PF25991"/>
    </source>
</evidence>
<name>A0ABW7SKL5_9ACTN</name>
<keyword evidence="3" id="KW-1185">Reference proteome</keyword>
<evidence type="ECO:0000313" key="3">
    <source>
        <dbReference type="Proteomes" id="UP001611075"/>
    </source>
</evidence>
<sequence>MEVESTALPGIGLRHCFTTERGRRVGVVTHHAGGHRELVHDDGSDPDSTCSLTLTRSEAIALAGLLGILDIVDVTGCPDRGDADHEPRNGSGS</sequence>
<reference evidence="2 3" key="1">
    <citation type="submission" date="2024-10" db="EMBL/GenBank/DDBJ databases">
        <title>The Natural Products Discovery Center: Release of the First 8490 Sequenced Strains for Exploring Actinobacteria Biosynthetic Diversity.</title>
        <authorList>
            <person name="Kalkreuter E."/>
            <person name="Kautsar S.A."/>
            <person name="Yang D."/>
            <person name="Bader C.D."/>
            <person name="Teijaro C.N."/>
            <person name="Fluegel L."/>
            <person name="Davis C.M."/>
            <person name="Simpson J.R."/>
            <person name="Lauterbach L."/>
            <person name="Steele A.D."/>
            <person name="Gui C."/>
            <person name="Meng S."/>
            <person name="Li G."/>
            <person name="Viehrig K."/>
            <person name="Ye F."/>
            <person name="Su P."/>
            <person name="Kiefer A.F."/>
            <person name="Nichols A."/>
            <person name="Cepeda A.J."/>
            <person name="Yan W."/>
            <person name="Fan B."/>
            <person name="Jiang Y."/>
            <person name="Adhikari A."/>
            <person name="Zheng C.-J."/>
            <person name="Schuster L."/>
            <person name="Cowan T.M."/>
            <person name="Smanski M.J."/>
            <person name="Chevrette M.G."/>
            <person name="De Carvalho L.P.S."/>
            <person name="Shen B."/>
        </authorList>
    </citation>
    <scope>NUCLEOTIDE SEQUENCE [LARGE SCALE GENOMIC DNA]</scope>
    <source>
        <strain evidence="2 3">NPDC021253</strain>
    </source>
</reference>
<proteinExistence type="predicted"/>
<evidence type="ECO:0000313" key="2">
    <source>
        <dbReference type="EMBL" id="MFI0793436.1"/>
    </source>
</evidence>
<dbReference type="EMBL" id="JBIRPU010000006">
    <property type="protein sequence ID" value="MFI0793436.1"/>
    <property type="molecule type" value="Genomic_DNA"/>
</dbReference>
<gene>
    <name evidence="2" type="ORF">ACH4OY_12185</name>
</gene>
<dbReference type="InterPro" id="IPR058776">
    <property type="entry name" value="KhtT-like_N"/>
</dbReference>